<name>A0A481YPI6_9VIRU</name>
<dbReference type="InterPro" id="IPR027417">
    <property type="entry name" value="P-loop_NTPase"/>
</dbReference>
<comment type="catalytic activity">
    <reaction evidence="10">
        <text>thymidine + ATP = dTMP + ADP + H(+)</text>
        <dbReference type="Rhea" id="RHEA:19129"/>
        <dbReference type="ChEBI" id="CHEBI:15378"/>
        <dbReference type="ChEBI" id="CHEBI:17748"/>
        <dbReference type="ChEBI" id="CHEBI:30616"/>
        <dbReference type="ChEBI" id="CHEBI:63528"/>
        <dbReference type="ChEBI" id="CHEBI:456216"/>
        <dbReference type="EC" id="2.7.1.21"/>
    </reaction>
</comment>
<dbReference type="Gene3D" id="3.40.50.300">
    <property type="entry name" value="P-loop containing nucleotide triphosphate hydrolases"/>
    <property type="match status" value="1"/>
</dbReference>
<evidence type="ECO:0000256" key="11">
    <source>
        <dbReference type="RuleBase" id="RU004165"/>
    </source>
</evidence>
<organism evidence="12">
    <name type="scientific">Pithovirus LCDPAC02</name>
    <dbReference type="NCBI Taxonomy" id="2506601"/>
    <lineage>
        <taxon>Viruses</taxon>
        <taxon>Pithoviruses</taxon>
    </lineage>
</organism>
<evidence type="ECO:0000313" key="12">
    <source>
        <dbReference type="EMBL" id="QBK85152.1"/>
    </source>
</evidence>
<keyword evidence="6 10" id="KW-0418">Kinase</keyword>
<evidence type="ECO:0000256" key="8">
    <source>
        <dbReference type="PIRSR" id="PIRSR035805-1"/>
    </source>
</evidence>
<keyword evidence="7 10" id="KW-0067">ATP-binding</keyword>
<accession>A0A481YPI6</accession>
<dbReference type="GO" id="GO:0005524">
    <property type="term" value="F:ATP binding"/>
    <property type="evidence" value="ECO:0007669"/>
    <property type="project" value="UniProtKB-KW"/>
</dbReference>
<comment type="similarity">
    <text evidence="1 11">Belongs to the thymidine kinase family.</text>
</comment>
<evidence type="ECO:0000256" key="10">
    <source>
        <dbReference type="RuleBase" id="RU000544"/>
    </source>
</evidence>
<keyword evidence="4 10" id="KW-0808">Transferase</keyword>
<dbReference type="GO" id="GO:0046104">
    <property type="term" value="P:thymidine metabolic process"/>
    <property type="evidence" value="ECO:0007669"/>
    <property type="project" value="TreeGrafter"/>
</dbReference>
<dbReference type="EMBL" id="MK500304">
    <property type="protein sequence ID" value="QBK85152.1"/>
    <property type="molecule type" value="Genomic_DNA"/>
</dbReference>
<evidence type="ECO:0000256" key="5">
    <source>
        <dbReference type="ARBA" id="ARBA00022741"/>
    </source>
</evidence>
<reference evidence="12" key="1">
    <citation type="journal article" date="2019" name="MBio">
        <title>Virus Genomes from Deep Sea Sediments Expand the Ocean Megavirome and Support Independent Origins of Viral Gigantism.</title>
        <authorList>
            <person name="Backstrom D."/>
            <person name="Yutin N."/>
            <person name="Jorgensen S.L."/>
            <person name="Dharamshi J."/>
            <person name="Homa F."/>
            <person name="Zaremba-Niedwiedzka K."/>
            <person name="Spang A."/>
            <person name="Wolf Y.I."/>
            <person name="Koonin E.V."/>
            <person name="Ettema T.J."/>
        </authorList>
    </citation>
    <scope>NUCLEOTIDE SEQUENCE</scope>
</reference>
<keyword evidence="3 10" id="KW-0237">DNA synthesis</keyword>
<evidence type="ECO:0000256" key="2">
    <source>
        <dbReference type="ARBA" id="ARBA00012118"/>
    </source>
</evidence>
<proteinExistence type="inferred from homology"/>
<dbReference type="EC" id="2.7.1.21" evidence="2 10"/>
<evidence type="ECO:0000256" key="7">
    <source>
        <dbReference type="ARBA" id="ARBA00022840"/>
    </source>
</evidence>
<evidence type="ECO:0000256" key="1">
    <source>
        <dbReference type="ARBA" id="ARBA00007587"/>
    </source>
</evidence>
<dbReference type="PANTHER" id="PTHR11441:SF0">
    <property type="entry name" value="THYMIDINE KINASE, CYTOSOLIC"/>
    <property type="match status" value="1"/>
</dbReference>
<gene>
    <name evidence="12" type="ORF">LCDPAC02_03510</name>
</gene>
<dbReference type="InterPro" id="IPR001267">
    <property type="entry name" value="Thymidine_kinase"/>
</dbReference>
<dbReference type="GO" id="GO:0071897">
    <property type="term" value="P:DNA biosynthetic process"/>
    <property type="evidence" value="ECO:0007669"/>
    <property type="project" value="UniProtKB-KW"/>
</dbReference>
<feature type="active site" description="Proton acceptor" evidence="8">
    <location>
        <position position="97"/>
    </location>
</feature>
<dbReference type="Pfam" id="PF00265">
    <property type="entry name" value="TK"/>
    <property type="match status" value="2"/>
</dbReference>
<evidence type="ECO:0000256" key="3">
    <source>
        <dbReference type="ARBA" id="ARBA00022634"/>
    </source>
</evidence>
<evidence type="ECO:0000256" key="4">
    <source>
        <dbReference type="ARBA" id="ARBA00022679"/>
    </source>
</evidence>
<dbReference type="SUPFAM" id="SSF57716">
    <property type="entry name" value="Glucocorticoid receptor-like (DNA-binding domain)"/>
    <property type="match status" value="1"/>
</dbReference>
<evidence type="ECO:0000256" key="9">
    <source>
        <dbReference type="PIRSR" id="PIRSR035805-2"/>
    </source>
</evidence>
<feature type="binding site" evidence="9">
    <location>
        <position position="219"/>
    </location>
    <ligand>
        <name>substrate</name>
    </ligand>
</feature>
<sequence>MIIIKIVKINNFFKNLKMELQIIIGPMFSGKTTELMRRLRRYQIAGKKVLVINHSEDIRYTNDNYIVTHDEIEFPAIKTKELLNIDISNYDIIGIDEAQFFPNLVEFYELQICNYESQYLEFKSKCLEYKTMIECLSKCKYIYYNNEFPKEPKDKIFIISGLDGDFKKHKFGQILDLIPYSNKVIKLNAVCVKCGKDAPFSYRILEENEIKLIGTSDKYEARCFKCFKYNF</sequence>
<dbReference type="Gene3D" id="3.30.60.20">
    <property type="match status" value="1"/>
</dbReference>
<keyword evidence="5 10" id="KW-0547">Nucleotide-binding</keyword>
<dbReference type="PIRSF" id="PIRSF035805">
    <property type="entry name" value="TK_cell"/>
    <property type="match status" value="1"/>
</dbReference>
<dbReference type="SUPFAM" id="SSF52540">
    <property type="entry name" value="P-loop containing nucleoside triphosphate hydrolases"/>
    <property type="match status" value="1"/>
</dbReference>
<dbReference type="GO" id="GO:0004797">
    <property type="term" value="F:thymidine kinase activity"/>
    <property type="evidence" value="ECO:0007669"/>
    <property type="project" value="UniProtKB-EC"/>
</dbReference>
<protein>
    <recommendedName>
        <fullName evidence="2 10">Thymidine kinase</fullName>
        <ecNumber evidence="2 10">2.7.1.21</ecNumber>
    </recommendedName>
</protein>
<evidence type="ECO:0000256" key="6">
    <source>
        <dbReference type="ARBA" id="ARBA00022777"/>
    </source>
</evidence>
<dbReference type="PANTHER" id="PTHR11441">
    <property type="entry name" value="THYMIDINE KINASE"/>
    <property type="match status" value="1"/>
</dbReference>